<name>A0ABQ7H0W0_DUNSA</name>
<dbReference type="Proteomes" id="UP000815325">
    <property type="component" value="Unassembled WGS sequence"/>
</dbReference>
<comment type="caution">
    <text evidence="1">The sequence shown here is derived from an EMBL/GenBank/DDBJ whole genome shotgun (WGS) entry which is preliminary data.</text>
</comment>
<keyword evidence="2" id="KW-1185">Reference proteome</keyword>
<protein>
    <recommendedName>
        <fullName evidence="3">Encoded protein</fullName>
    </recommendedName>
</protein>
<evidence type="ECO:0000313" key="2">
    <source>
        <dbReference type="Proteomes" id="UP000815325"/>
    </source>
</evidence>
<organism evidence="1 2">
    <name type="scientific">Dunaliella salina</name>
    <name type="common">Green alga</name>
    <name type="synonym">Protococcus salinus</name>
    <dbReference type="NCBI Taxonomy" id="3046"/>
    <lineage>
        <taxon>Eukaryota</taxon>
        <taxon>Viridiplantae</taxon>
        <taxon>Chlorophyta</taxon>
        <taxon>core chlorophytes</taxon>
        <taxon>Chlorophyceae</taxon>
        <taxon>CS clade</taxon>
        <taxon>Chlamydomonadales</taxon>
        <taxon>Dunaliellaceae</taxon>
        <taxon>Dunaliella</taxon>
    </lineage>
</organism>
<reference evidence="1" key="1">
    <citation type="submission" date="2017-08" db="EMBL/GenBank/DDBJ databases">
        <authorList>
            <person name="Polle J.E."/>
            <person name="Barry K."/>
            <person name="Cushman J."/>
            <person name="Schmutz J."/>
            <person name="Tran D."/>
            <person name="Hathwaick L.T."/>
            <person name="Yim W.C."/>
            <person name="Jenkins J."/>
            <person name="Mckie-Krisberg Z.M."/>
            <person name="Prochnik S."/>
            <person name="Lindquist E."/>
            <person name="Dockter R.B."/>
            <person name="Adam C."/>
            <person name="Molina H."/>
            <person name="Bunkerborg J."/>
            <person name="Jin E."/>
            <person name="Buchheim M."/>
            <person name="Magnuson J."/>
        </authorList>
    </citation>
    <scope>NUCLEOTIDE SEQUENCE</scope>
    <source>
        <strain evidence="1">CCAP 19/18</strain>
    </source>
</reference>
<proteinExistence type="predicted"/>
<evidence type="ECO:0008006" key="3">
    <source>
        <dbReference type="Google" id="ProtNLM"/>
    </source>
</evidence>
<dbReference type="EMBL" id="MU069512">
    <property type="protein sequence ID" value="KAF5840490.1"/>
    <property type="molecule type" value="Genomic_DNA"/>
</dbReference>
<evidence type="ECO:0000313" key="1">
    <source>
        <dbReference type="EMBL" id="KAF5840490.1"/>
    </source>
</evidence>
<accession>A0ABQ7H0W0</accession>
<gene>
    <name evidence="1" type="ORF">DUNSADRAFT_16581</name>
</gene>
<sequence length="98" mass="10954">MLRSYNPVRLSARGDSLYYLACNEYGKVCCSEDMIAARFFPFCMPSCSDLCLVFLSAACPGFLAAAASLCMQLNWMLLLKSVCLKMKEKYACCVWLSC</sequence>